<dbReference type="EMBL" id="BAABJQ010000003">
    <property type="protein sequence ID" value="GAA5180133.1"/>
    <property type="molecule type" value="Genomic_DNA"/>
</dbReference>
<evidence type="ECO:0000256" key="1">
    <source>
        <dbReference type="SAM" id="MobiDB-lite"/>
    </source>
</evidence>
<reference evidence="4" key="1">
    <citation type="journal article" date="2019" name="Int. J. Syst. Evol. Microbiol.">
        <title>The Global Catalogue of Microorganisms (GCM) 10K type strain sequencing project: providing services to taxonomists for standard genome sequencing and annotation.</title>
        <authorList>
            <consortium name="The Broad Institute Genomics Platform"/>
            <consortium name="The Broad Institute Genome Sequencing Center for Infectious Disease"/>
            <person name="Wu L."/>
            <person name="Ma J."/>
        </authorList>
    </citation>
    <scope>NUCLEOTIDE SEQUENCE [LARGE SCALE GENOMIC DNA]</scope>
    <source>
        <strain evidence="4">JCM 18304</strain>
    </source>
</reference>
<evidence type="ECO:0000313" key="3">
    <source>
        <dbReference type="EMBL" id="GAA5180133.1"/>
    </source>
</evidence>
<keyword evidence="2" id="KW-0812">Transmembrane</keyword>
<protein>
    <recommendedName>
        <fullName evidence="5">DUF916 domain-containing protein</fullName>
    </recommendedName>
</protein>
<feature type="region of interest" description="Disordered" evidence="1">
    <location>
        <begin position="325"/>
        <end position="348"/>
    </location>
</feature>
<evidence type="ECO:0000313" key="4">
    <source>
        <dbReference type="Proteomes" id="UP001501570"/>
    </source>
</evidence>
<feature type="transmembrane region" description="Helical" evidence="2">
    <location>
        <begin position="280"/>
        <end position="303"/>
    </location>
</feature>
<dbReference type="Proteomes" id="UP001501570">
    <property type="component" value="Unassembled WGS sequence"/>
</dbReference>
<keyword evidence="2" id="KW-1133">Transmembrane helix</keyword>
<accession>A0ABP9RMX5</accession>
<comment type="caution">
    <text evidence="3">The sequence shown here is derived from an EMBL/GenBank/DDBJ whole genome shotgun (WGS) entry which is preliminary data.</text>
</comment>
<keyword evidence="2" id="KW-0472">Membrane</keyword>
<gene>
    <name evidence="3" type="ORF">GCM10023322_11740</name>
</gene>
<name>A0ABP9RMX5_9ACTN</name>
<evidence type="ECO:0000256" key="2">
    <source>
        <dbReference type="SAM" id="Phobius"/>
    </source>
</evidence>
<keyword evidence="4" id="KW-1185">Reference proteome</keyword>
<proteinExistence type="predicted"/>
<evidence type="ECO:0008006" key="5">
    <source>
        <dbReference type="Google" id="ProtNLM"/>
    </source>
</evidence>
<sequence length="348" mass="36020">MGLALLPGLPGPAAWAKDPTPSPSSSSAPALPFGVQAGLYGLTTLPGGHFSYSLKAGARVDDSAIIYNQSAGPLTFQVYGADVSMARGGGLAPAQQTQHMTQVGAWLMLHTPASVTVPAHGQTTIGFSLAVPPGTPPGTYVGAFVTSLRGAHVDNGLSTETRIARLVQLTVPGRADLELSLSTLQSRRAGSGETFTVTVHNTGNVLFAMDGKLRVSGGKPSSVTLAPAGLYVIPGGTATLRGTLSGLPRLGRRGVTAEITATVPNGPKRVVRSNTVRLSFFPWVATGSVAVVVVGAIVALVLTRRRWRSWLVRRRQERVAVRALRAQMRSGTAPPTAPSDPGEGSESP</sequence>
<organism evidence="3 4">
    <name type="scientific">Rugosimonospora acidiphila</name>
    <dbReference type="NCBI Taxonomy" id="556531"/>
    <lineage>
        <taxon>Bacteria</taxon>
        <taxon>Bacillati</taxon>
        <taxon>Actinomycetota</taxon>
        <taxon>Actinomycetes</taxon>
        <taxon>Micromonosporales</taxon>
        <taxon>Micromonosporaceae</taxon>
        <taxon>Rugosimonospora</taxon>
    </lineage>
</organism>